<gene>
    <name evidence="3 5" type="primary">arcA</name>
    <name evidence="5" type="ORF">ELUMI_v1c02250</name>
</gene>
<keyword evidence="3" id="KW-0963">Cytoplasm</keyword>
<dbReference type="PRINTS" id="PR01466">
    <property type="entry name" value="ARGDEIMINASE"/>
</dbReference>
<dbReference type="Gene3D" id="1.10.3930.10">
    <property type="entry name" value="Arginine deiminase"/>
    <property type="match status" value="1"/>
</dbReference>
<protein>
    <recommendedName>
        <fullName evidence="3">Arginine deiminase</fullName>
        <shortName evidence="3">ADI</shortName>
        <ecNumber evidence="3">3.5.3.6</ecNumber>
    </recommendedName>
    <alternativeName>
        <fullName evidence="3">Arginine dihydrolase</fullName>
        <shortName evidence="3">AD</shortName>
    </alternativeName>
</protein>
<comment type="subcellular location">
    <subcellularLocation>
        <location evidence="3">Cytoplasm</location>
    </subcellularLocation>
</comment>
<dbReference type="HAMAP" id="MF_00242">
    <property type="entry name" value="Arg_deiminase"/>
    <property type="match status" value="1"/>
</dbReference>
<dbReference type="Proteomes" id="UP000232063">
    <property type="component" value="Chromosome"/>
</dbReference>
<dbReference type="PANTHER" id="PTHR47271:SF2">
    <property type="entry name" value="ARGININE DEIMINASE"/>
    <property type="match status" value="1"/>
</dbReference>
<dbReference type="NCBIfam" id="NF002381">
    <property type="entry name" value="PRK01388.1"/>
    <property type="match status" value="1"/>
</dbReference>
<dbReference type="EC" id="3.5.3.6" evidence="3"/>
<dbReference type="GO" id="GO:0005737">
    <property type="term" value="C:cytoplasm"/>
    <property type="evidence" value="ECO:0007669"/>
    <property type="project" value="UniProtKB-SubCell"/>
</dbReference>
<comment type="pathway">
    <text evidence="3">Amino-acid degradation; L-arginine degradation via ADI pathway; carbamoyl phosphate from L-arginine: step 1/2.</text>
</comment>
<accession>A0A2K8NSY3</accession>
<dbReference type="GO" id="GO:0016990">
    <property type="term" value="F:arginine deiminase activity"/>
    <property type="evidence" value="ECO:0007669"/>
    <property type="project" value="UniProtKB-UniRule"/>
</dbReference>
<dbReference type="AlphaFoldDB" id="A0A2K8NSY3"/>
<keyword evidence="2 3" id="KW-0378">Hydrolase</keyword>
<dbReference type="PIRSF" id="PIRSF006356">
    <property type="entry name" value="Arg_deiminase"/>
    <property type="match status" value="1"/>
</dbReference>
<dbReference type="InterPro" id="IPR003876">
    <property type="entry name" value="Arg_deiminase"/>
</dbReference>
<dbReference type="UniPathway" id="UPA00254">
    <property type="reaction ID" value="UER00364"/>
</dbReference>
<dbReference type="GO" id="GO:0019546">
    <property type="term" value="P:L-arginine deiminase pathway"/>
    <property type="evidence" value="ECO:0007669"/>
    <property type="project" value="TreeGrafter"/>
</dbReference>
<evidence type="ECO:0000256" key="1">
    <source>
        <dbReference type="ARBA" id="ARBA00010206"/>
    </source>
</evidence>
<evidence type="ECO:0000313" key="6">
    <source>
        <dbReference type="Proteomes" id="UP000232063"/>
    </source>
</evidence>
<dbReference type="EMBL" id="CP024963">
    <property type="protein sequence ID" value="ATZ16950.1"/>
    <property type="molecule type" value="Genomic_DNA"/>
</dbReference>
<keyword evidence="6" id="KW-1185">Reference proteome</keyword>
<dbReference type="KEGG" id="elj:ELUMI_v1c02250"/>
<evidence type="ECO:0000256" key="4">
    <source>
        <dbReference type="PIRSR" id="PIRSR006356-1"/>
    </source>
</evidence>
<keyword evidence="3" id="KW-0056">Arginine metabolism</keyword>
<dbReference type="PANTHER" id="PTHR47271">
    <property type="entry name" value="ARGININE DEIMINASE"/>
    <property type="match status" value="1"/>
</dbReference>
<comment type="similarity">
    <text evidence="1 3">Belongs to the arginine deiminase family.</text>
</comment>
<dbReference type="OrthoDB" id="9807502at2"/>
<dbReference type="Gene3D" id="3.75.10.10">
    <property type="entry name" value="L-arginine/glycine Amidinotransferase, Chain A"/>
    <property type="match status" value="1"/>
</dbReference>
<evidence type="ECO:0000256" key="2">
    <source>
        <dbReference type="ARBA" id="ARBA00022801"/>
    </source>
</evidence>
<evidence type="ECO:0000313" key="5">
    <source>
        <dbReference type="EMBL" id="ATZ16950.1"/>
    </source>
</evidence>
<dbReference type="SUPFAM" id="SSF55909">
    <property type="entry name" value="Pentein"/>
    <property type="match status" value="1"/>
</dbReference>
<dbReference type="Pfam" id="PF02274">
    <property type="entry name" value="ADI"/>
    <property type="match status" value="1"/>
</dbReference>
<proteinExistence type="inferred from homology"/>
<evidence type="ECO:0000256" key="3">
    <source>
        <dbReference type="HAMAP-Rule" id="MF_00242"/>
    </source>
</evidence>
<dbReference type="RefSeq" id="WP_025734462.1">
    <property type="nucleotide sequence ID" value="NZ_CP024963.1"/>
</dbReference>
<name>A0A2K8NSY3_9MOLU</name>
<comment type="catalytic activity">
    <reaction evidence="3">
        <text>L-arginine + H2O = L-citrulline + NH4(+)</text>
        <dbReference type="Rhea" id="RHEA:19597"/>
        <dbReference type="ChEBI" id="CHEBI:15377"/>
        <dbReference type="ChEBI" id="CHEBI:28938"/>
        <dbReference type="ChEBI" id="CHEBI:32682"/>
        <dbReference type="ChEBI" id="CHEBI:57743"/>
        <dbReference type="EC" id="3.5.3.6"/>
    </reaction>
</comment>
<organism evidence="5 6">
    <name type="scientific">Williamsoniiplasma luminosum</name>
    <dbReference type="NCBI Taxonomy" id="214888"/>
    <lineage>
        <taxon>Bacteria</taxon>
        <taxon>Bacillati</taxon>
        <taxon>Mycoplasmatota</taxon>
        <taxon>Mollicutes</taxon>
        <taxon>Entomoplasmatales</taxon>
        <taxon>Williamsoniiplasma</taxon>
    </lineage>
</organism>
<feature type="active site" description="Amidino-cysteine intermediate" evidence="3 4">
    <location>
        <position position="385"/>
    </location>
</feature>
<reference evidence="5 6" key="1">
    <citation type="submission" date="2017-11" db="EMBL/GenBank/DDBJ databases">
        <title>Genome sequence of Entomoplasma luminosum PIMN-1 (ATCC 49195).</title>
        <authorList>
            <person name="Lo W.-S."/>
            <person name="Gasparich G.E."/>
            <person name="Kuo C.-H."/>
        </authorList>
    </citation>
    <scope>NUCLEOTIDE SEQUENCE [LARGE SCALE GENOMIC DNA]</scope>
    <source>
        <strain evidence="5 6">PIMN-1</strain>
    </source>
</reference>
<sequence>MEKKVHVFSEIGKLKSVLVHRPGDEVENLTPEYLERLLFDDVPFKKVAIEEHNKFTSLIRENGAEVLYIEELVAETLDQNPKIKEAFVDQFINEASVRKDLVKPFKDFLMKMTNLDMAVKMIAGTKKLELGITNDADKYPFIADPLPNVLFQRDPFASIGNGVTMHHMWSVTRNRETIFPDLVFKNHKRFAGNVPYFYERDWKDFIEGGDILVLNSETLIIGVSQRTSMAAIEKASKQIFKEGSYNKILVLDLPKSRAFMHLDTVFTNVDYDKFIVHPLIFDSIDQFKIFELSKDGKKEIKKPLVDVLSEATGYKVQLIKCGGEDPIAAGREQWNDGTNVLTIAPGVVIAYERNWVTIDLLEKAGVKVIKTPSSELSRGRGGPRCMTMPIIREDLPKKSS</sequence>